<protein>
    <submittedName>
        <fullName evidence="5">R3H-assoc domain-containing protein</fullName>
    </submittedName>
</protein>
<sequence length="220" mass="26411">MTRRGTRRQRKHQEERMAKKTQKFIKEMKIDMNMMKSKRMGSRKLRRYENAQLLYLSVDENDICEDYSDIAQTTETSLSKLFDNKENMEAWNTFIEKDEEDQRKYLENVKMEEINKQCCSCDDHSTLEAKILEHRPCQIHSYLPNTAFFGLNRRIRIMLKHKNLPLEFMTELENELRSFFCKNVPPVLEWSSSVLTRWQRFIIHTISDYLSLSSKSIFCA</sequence>
<evidence type="ECO:0000259" key="2">
    <source>
        <dbReference type="Pfam" id="PF13902"/>
    </source>
</evidence>
<feature type="compositionally biased region" description="Basic residues" evidence="1">
    <location>
        <begin position="1"/>
        <end position="11"/>
    </location>
</feature>
<accession>A0A0N5D6M5</accession>
<dbReference type="InterPro" id="IPR036867">
    <property type="entry name" value="R3H_dom_sf"/>
</dbReference>
<dbReference type="EMBL" id="UYYF01004669">
    <property type="protein sequence ID" value="VDN06259.1"/>
    <property type="molecule type" value="Genomic_DNA"/>
</dbReference>
<organism evidence="5">
    <name type="scientific">Thelazia callipaeda</name>
    <name type="common">Oriental eyeworm</name>
    <name type="synonym">Parasitic nematode</name>
    <dbReference type="NCBI Taxonomy" id="103827"/>
    <lineage>
        <taxon>Eukaryota</taxon>
        <taxon>Metazoa</taxon>
        <taxon>Ecdysozoa</taxon>
        <taxon>Nematoda</taxon>
        <taxon>Chromadorea</taxon>
        <taxon>Rhabditida</taxon>
        <taxon>Spirurina</taxon>
        <taxon>Spiruromorpha</taxon>
        <taxon>Thelazioidea</taxon>
        <taxon>Thelaziidae</taxon>
        <taxon>Thelazia</taxon>
    </lineage>
</organism>
<evidence type="ECO:0000256" key="1">
    <source>
        <dbReference type="SAM" id="MobiDB-lite"/>
    </source>
</evidence>
<dbReference type="PANTHER" id="PTHR32019">
    <property type="entry name" value="R3H DOMAIN-CONTAINING PROTEIN 4"/>
    <property type="match status" value="1"/>
</dbReference>
<dbReference type="InterPro" id="IPR039629">
    <property type="entry name" value="R3HDM4"/>
</dbReference>
<evidence type="ECO:0000313" key="3">
    <source>
        <dbReference type="EMBL" id="VDN06259.1"/>
    </source>
</evidence>
<name>A0A0N5D6M5_THECL</name>
<keyword evidence="4" id="KW-1185">Reference proteome</keyword>
<dbReference type="SUPFAM" id="SSF82708">
    <property type="entry name" value="R3H domain"/>
    <property type="match status" value="1"/>
</dbReference>
<evidence type="ECO:0000313" key="5">
    <source>
        <dbReference type="WBParaSite" id="TCLT_0000869201-mRNA-1"/>
    </source>
</evidence>
<dbReference type="OrthoDB" id="75169at2759"/>
<dbReference type="Proteomes" id="UP000276776">
    <property type="component" value="Unassembled WGS sequence"/>
</dbReference>
<reference evidence="5" key="1">
    <citation type="submission" date="2017-02" db="UniProtKB">
        <authorList>
            <consortium name="WormBaseParasite"/>
        </authorList>
    </citation>
    <scope>IDENTIFICATION</scope>
</reference>
<dbReference type="GO" id="GO:0003676">
    <property type="term" value="F:nucleic acid binding"/>
    <property type="evidence" value="ECO:0007669"/>
    <property type="project" value="InterPro"/>
</dbReference>
<reference evidence="3 4" key="2">
    <citation type="submission" date="2018-11" db="EMBL/GenBank/DDBJ databases">
        <authorList>
            <consortium name="Pathogen Informatics"/>
        </authorList>
    </citation>
    <scope>NUCLEOTIDE SEQUENCE [LARGE SCALE GENOMIC DNA]</scope>
</reference>
<dbReference type="WBParaSite" id="TCLT_0000869201-mRNA-1">
    <property type="protein sequence ID" value="TCLT_0000869201-mRNA-1"/>
    <property type="gene ID" value="TCLT_0000869201"/>
</dbReference>
<proteinExistence type="predicted"/>
<dbReference type="InterPro" id="IPR025952">
    <property type="entry name" value="R3H-assoc_dom"/>
</dbReference>
<feature type="region of interest" description="Disordered" evidence="1">
    <location>
        <begin position="1"/>
        <end position="20"/>
    </location>
</feature>
<evidence type="ECO:0000313" key="4">
    <source>
        <dbReference type="Proteomes" id="UP000276776"/>
    </source>
</evidence>
<feature type="domain" description="R3H-associated N-terminal" evidence="2">
    <location>
        <begin position="29"/>
        <end position="161"/>
    </location>
</feature>
<dbReference type="STRING" id="103827.A0A0N5D6M5"/>
<dbReference type="OMA" id="NATYMEV"/>
<dbReference type="PANTHER" id="PTHR32019:SF2">
    <property type="entry name" value="R3H DOMAIN-CONTAINING PROTEIN 4"/>
    <property type="match status" value="1"/>
</dbReference>
<dbReference type="AlphaFoldDB" id="A0A0N5D6M5"/>
<dbReference type="Pfam" id="PF13902">
    <property type="entry name" value="R3H-assoc"/>
    <property type="match status" value="1"/>
</dbReference>
<gene>
    <name evidence="3" type="ORF">TCLT_LOCUS8681</name>
</gene>